<proteinExistence type="predicted"/>
<gene>
    <name evidence="4" type="ORF">DP116_10625</name>
</gene>
<dbReference type="InterPro" id="IPR011765">
    <property type="entry name" value="Pept_M16_N"/>
</dbReference>
<dbReference type="Pfam" id="PF05193">
    <property type="entry name" value="Peptidase_M16_C"/>
    <property type="match status" value="1"/>
</dbReference>
<dbReference type="InterPro" id="IPR011249">
    <property type="entry name" value="Metalloenz_LuxS/M16"/>
</dbReference>
<keyword evidence="1" id="KW-0812">Transmembrane</keyword>
<dbReference type="PANTHER" id="PTHR11851">
    <property type="entry name" value="METALLOPROTEASE"/>
    <property type="match status" value="1"/>
</dbReference>
<dbReference type="RefSeq" id="WP_169155154.1">
    <property type="nucleotide sequence ID" value="NZ_CAWPJE010000033.1"/>
</dbReference>
<reference evidence="4 5" key="1">
    <citation type="submission" date="2018-06" db="EMBL/GenBank/DDBJ databases">
        <title>Comparative genomics of Brasilonema spp. strains.</title>
        <authorList>
            <person name="Alvarenga D.O."/>
            <person name="Fiore M.F."/>
            <person name="Varani A.M."/>
        </authorList>
    </citation>
    <scope>NUCLEOTIDE SEQUENCE [LARGE SCALE GENOMIC DNA]</scope>
    <source>
        <strain evidence="4 5">SPC951</strain>
    </source>
</reference>
<dbReference type="SUPFAM" id="SSF63411">
    <property type="entry name" value="LuxS/MPP-like metallohydrolase"/>
    <property type="match status" value="2"/>
</dbReference>
<sequence length="536" mass="59867">MNRFRGRRNKRKVSQCGGEAVRSWWFPQGGTAERVPRHKASGEPVRVRSLYLLLVCFVLVPLLCFGVYNTSWAATAAKHYTELQLPPLPQVKIPKYERYVMNNGMVVYLMEDHELPLVSGSAIVRTGDRFEPAQKVGLAQLTGVVMRSGGTTKHTPDQLNQILEQRAAMVETGIGETAANASFQSLSEDLETVFGLFGEVLREPVFAQEKLDLAKTQLRGSIARRNDDPDDIASREFQKLIYGKESPYARTQEYATLNNISRADLIKFKQQSFYPNNMILGIVGDFDSKKMRSLIQAQFADWKPNPNLVKPQLPKVSQNKRGGVFFVNQPQLTQSNILIGHLGGQFNSPDYPALDVLNGVLNGFGGRLFNEVRSRQGLAYSVSGAWSPRYDYPGMFVAGGQTRSNATVQFVRALQQEIKRLQTQSVMPQELAFAKDSTLNSFVFNFEDPGQTLSRLMRYEYYGYPSDFLFRYQKAVAATTAADVQRVARKYLKPDNLVTLIVGNQSAIKPPLTQLATQVTLIDVTIPGSPTQAATN</sequence>
<evidence type="ECO:0000259" key="3">
    <source>
        <dbReference type="Pfam" id="PF05193"/>
    </source>
</evidence>
<dbReference type="Gene3D" id="3.30.830.10">
    <property type="entry name" value="Metalloenzyme, LuxS/M16 peptidase-like"/>
    <property type="match status" value="2"/>
</dbReference>
<dbReference type="InterPro" id="IPR007863">
    <property type="entry name" value="Peptidase_M16_C"/>
</dbReference>
<evidence type="ECO:0000256" key="1">
    <source>
        <dbReference type="SAM" id="Phobius"/>
    </source>
</evidence>
<name>A0ABX1P899_9CYAN</name>
<dbReference type="InterPro" id="IPR050361">
    <property type="entry name" value="MPP/UQCRC_Complex"/>
</dbReference>
<comment type="caution">
    <text evidence="4">The sequence shown here is derived from an EMBL/GenBank/DDBJ whole genome shotgun (WGS) entry which is preliminary data.</text>
</comment>
<evidence type="ECO:0000313" key="5">
    <source>
        <dbReference type="Proteomes" id="UP000718564"/>
    </source>
</evidence>
<dbReference type="Proteomes" id="UP000718564">
    <property type="component" value="Unassembled WGS sequence"/>
</dbReference>
<dbReference type="Pfam" id="PF00675">
    <property type="entry name" value="Peptidase_M16"/>
    <property type="match status" value="1"/>
</dbReference>
<organism evidence="4 5">
    <name type="scientific">Brasilonema bromeliae SPC951</name>
    <dbReference type="NCBI Taxonomy" id="385972"/>
    <lineage>
        <taxon>Bacteria</taxon>
        <taxon>Bacillati</taxon>
        <taxon>Cyanobacteriota</taxon>
        <taxon>Cyanophyceae</taxon>
        <taxon>Nostocales</taxon>
        <taxon>Scytonemataceae</taxon>
        <taxon>Brasilonema</taxon>
        <taxon>Bromeliae group (in: Brasilonema)</taxon>
    </lineage>
</organism>
<evidence type="ECO:0000259" key="2">
    <source>
        <dbReference type="Pfam" id="PF00675"/>
    </source>
</evidence>
<dbReference type="PANTHER" id="PTHR11851:SF225">
    <property type="entry name" value="NON-PEPTIDASE HOMOLOG YMXG"/>
    <property type="match status" value="1"/>
</dbReference>
<protein>
    <submittedName>
        <fullName evidence="4">Insulinase family protein</fullName>
    </submittedName>
</protein>
<keyword evidence="5" id="KW-1185">Reference proteome</keyword>
<accession>A0ABX1P899</accession>
<feature type="transmembrane region" description="Helical" evidence="1">
    <location>
        <begin position="49"/>
        <end position="68"/>
    </location>
</feature>
<dbReference type="EMBL" id="QMEB01000064">
    <property type="protein sequence ID" value="NMG19891.1"/>
    <property type="molecule type" value="Genomic_DNA"/>
</dbReference>
<keyword evidence="1" id="KW-1133">Transmembrane helix</keyword>
<feature type="domain" description="Peptidase M16 C-terminal" evidence="3">
    <location>
        <begin position="259"/>
        <end position="436"/>
    </location>
</feature>
<evidence type="ECO:0000313" key="4">
    <source>
        <dbReference type="EMBL" id="NMG19891.1"/>
    </source>
</evidence>
<keyword evidence="1" id="KW-0472">Membrane</keyword>
<feature type="domain" description="Peptidase M16 N-terminal" evidence="2">
    <location>
        <begin position="120"/>
        <end position="236"/>
    </location>
</feature>